<gene>
    <name evidence="2" type="ORF">KN10_0897</name>
</gene>
<proteinExistence type="predicted"/>
<feature type="transmembrane region" description="Helical" evidence="1">
    <location>
        <begin position="20"/>
        <end position="41"/>
    </location>
</feature>
<dbReference type="Proteomes" id="UP000013057">
    <property type="component" value="Unassembled WGS sequence"/>
</dbReference>
<keyword evidence="1" id="KW-0472">Membrane</keyword>
<sequence>MLGISGISRLSDPMGSFDRVLGFVLVVLGFLGAFLGMKTWWGDRKLRKK</sequence>
<evidence type="ECO:0000256" key="1">
    <source>
        <dbReference type="SAM" id="Phobius"/>
    </source>
</evidence>
<protein>
    <submittedName>
        <fullName evidence="2">Uncharacterized protein</fullName>
    </submittedName>
</protein>
<dbReference type="EMBL" id="BARH01000005">
    <property type="protein sequence ID" value="GAC90461.1"/>
    <property type="molecule type" value="Genomic_DNA"/>
</dbReference>
<comment type="caution">
    <text evidence="2">The sequence shown here is derived from an EMBL/GenBank/DDBJ whole genome shotgun (WGS) entry which is preliminary data.</text>
</comment>
<organism evidence="2 3">
    <name type="scientific">Anoxybacillus flavithermus NBRC 109594</name>
    <dbReference type="NCBI Taxonomy" id="1315967"/>
    <lineage>
        <taxon>Bacteria</taxon>
        <taxon>Bacillati</taxon>
        <taxon>Bacillota</taxon>
        <taxon>Bacilli</taxon>
        <taxon>Bacillales</taxon>
        <taxon>Anoxybacillaceae</taxon>
        <taxon>Anoxybacillus</taxon>
    </lineage>
</organism>
<evidence type="ECO:0000313" key="2">
    <source>
        <dbReference type="EMBL" id="GAC90461.1"/>
    </source>
</evidence>
<dbReference type="AlphaFoldDB" id="R4FAE5"/>
<keyword evidence="1" id="KW-0812">Transmembrane</keyword>
<accession>R4FAE5</accession>
<evidence type="ECO:0000313" key="3">
    <source>
        <dbReference type="Proteomes" id="UP000013057"/>
    </source>
</evidence>
<name>R4FAE5_9BACL</name>
<keyword evidence="1" id="KW-1133">Transmembrane helix</keyword>
<reference evidence="3" key="1">
    <citation type="journal article" date="2013" name="Genome">
        <title>Draft Genome Sequence of a Thermophilic Member of the Bacillaceae, Anoxybacillus flavithermus Strain Kn10, Isolated from the Kan-nawa Hot Spring in Japan.</title>
        <authorList>
            <person name="Matsutani M."/>
            <person name="Shirakihara Y."/>
            <person name="Imada K."/>
            <person name="Yakushi T."/>
            <person name="Matsushita K."/>
        </authorList>
    </citation>
    <scope>NUCLEOTIDE SEQUENCE [LARGE SCALE GENOMIC DNA]</scope>
    <source>
        <strain evidence="3">NBRC 109594</strain>
    </source>
</reference>